<dbReference type="AlphaFoldDB" id="A0A1B6NQE6"/>
<protein>
    <submittedName>
        <fullName evidence="1">Secreted protein</fullName>
    </submittedName>
</protein>
<name>A0A1B6NQE6_9ZZZZ</name>
<comment type="caution">
    <text evidence="1">The sequence shown here is derived from an EMBL/GenBank/DDBJ whole genome shotgun (WGS) entry which is preliminary data.</text>
</comment>
<accession>A0A1B6NQE6</accession>
<reference evidence="1" key="1">
    <citation type="submission" date="2013-11" db="EMBL/GenBank/DDBJ databases">
        <title>Microbial diversity, functional groups and degradation webs in Northern and Southern Mediterranean and Red Sea marine crude oil polluted sites.</title>
        <authorList>
            <person name="Daffonchio D."/>
            <person name="Mapelli F."/>
            <person name="Ferrer M."/>
            <person name="Richter M."/>
            <person name="Cherif A."/>
            <person name="Malkawi H.I."/>
            <person name="Yakimov M.M."/>
            <person name="Abdel-Fattah Y.R."/>
            <person name="Blaghen M."/>
            <person name="Golyshin P.N."/>
            <person name="Kalogerakis N."/>
            <person name="Boon N."/>
            <person name="Magagnini M."/>
            <person name="Fava F."/>
        </authorList>
    </citation>
    <scope>NUCLEOTIDE SEQUENCE</scope>
</reference>
<evidence type="ECO:0000313" key="1">
    <source>
        <dbReference type="EMBL" id="KTF05518.1"/>
    </source>
</evidence>
<gene>
    <name evidence="1" type="ORF">MGSAQ_002986</name>
</gene>
<sequence length="44" mass="5130">MKRLLANSLLLLCSFVFKLSLQADNNEQVRKSNKQLNLLKGRRK</sequence>
<dbReference type="EMBL" id="AYSL01001738">
    <property type="protein sequence ID" value="KTF05518.1"/>
    <property type="molecule type" value="Genomic_DNA"/>
</dbReference>
<organism evidence="1">
    <name type="scientific">marine sediment metagenome</name>
    <dbReference type="NCBI Taxonomy" id="412755"/>
    <lineage>
        <taxon>unclassified sequences</taxon>
        <taxon>metagenomes</taxon>
        <taxon>ecological metagenomes</taxon>
    </lineage>
</organism>
<proteinExistence type="predicted"/>